<keyword evidence="2" id="KW-0479">Metal-binding</keyword>
<dbReference type="Proteomes" id="UP001157961">
    <property type="component" value="Unassembled WGS sequence"/>
</dbReference>
<keyword evidence="3" id="KW-0456">Lyase</keyword>
<comment type="similarity">
    <text evidence="1">Belongs to the HpcH/HpaI aldolase family.</text>
</comment>
<dbReference type="Gene3D" id="3.20.20.60">
    <property type="entry name" value="Phosphoenolpyruvate-binding domains"/>
    <property type="match status" value="1"/>
</dbReference>
<keyword evidence="6" id="KW-1185">Reference proteome</keyword>
<evidence type="ECO:0000259" key="4">
    <source>
        <dbReference type="Pfam" id="PF03328"/>
    </source>
</evidence>
<evidence type="ECO:0000256" key="3">
    <source>
        <dbReference type="ARBA" id="ARBA00023239"/>
    </source>
</evidence>
<dbReference type="PANTHER" id="PTHR30502">
    <property type="entry name" value="2-KETO-3-DEOXY-L-RHAMNONATE ALDOLASE"/>
    <property type="match status" value="1"/>
</dbReference>
<feature type="domain" description="HpcH/HpaI aldolase/citrate lyase" evidence="4">
    <location>
        <begin position="18"/>
        <end position="243"/>
    </location>
</feature>
<evidence type="ECO:0000313" key="5">
    <source>
        <dbReference type="EMBL" id="SMP18443.1"/>
    </source>
</evidence>
<dbReference type="InterPro" id="IPR040442">
    <property type="entry name" value="Pyrv_kinase-like_dom_sf"/>
</dbReference>
<protein>
    <submittedName>
        <fullName evidence="5">2,4-dihydroxyhept-2-enedioate aldolase</fullName>
    </submittedName>
</protein>
<dbReference type="InterPro" id="IPR005000">
    <property type="entry name" value="Aldolase/citrate-lyase_domain"/>
</dbReference>
<gene>
    <name evidence="5" type="ORF">SAMN06265373_103274</name>
</gene>
<dbReference type="RefSeq" id="WP_283425726.1">
    <property type="nucleotide sequence ID" value="NZ_FXTY01000003.1"/>
</dbReference>
<proteinExistence type="inferred from homology"/>
<comment type="caution">
    <text evidence="5">The sequence shown here is derived from an EMBL/GenBank/DDBJ whole genome shotgun (WGS) entry which is preliminary data.</text>
</comment>
<dbReference type="EMBL" id="FXTY01000003">
    <property type="protein sequence ID" value="SMP18443.1"/>
    <property type="molecule type" value="Genomic_DNA"/>
</dbReference>
<sequence>MPAPHNPFKAALAAKQPQIGCWMSFGETIAAELMSTTGFDWLVVDGEHGPNDLRSITDQVRALEPTNSHAVVRVPIGEDWVLKQVLDAGAQTVLVPMIDTGAQAAAIVRACRYAPDGVRGMGGYGSRVTQFAAISDYATTANAEICVLVQAETRTAIENLDDILAVEGVDGVFVGPADLSADMGFPGQPEAPEMQAIIKDAITRIAAARKAPGILTFSIEAAKTYLDLGATFVAVGIDTVILATAARALSKDAKALIS</sequence>
<reference evidence="5 6" key="1">
    <citation type="submission" date="2017-05" db="EMBL/GenBank/DDBJ databases">
        <authorList>
            <person name="Varghese N."/>
            <person name="Submissions S."/>
        </authorList>
    </citation>
    <scope>NUCLEOTIDE SEQUENCE [LARGE SCALE GENOMIC DNA]</scope>
    <source>
        <strain evidence="5 6">DSM 29734</strain>
    </source>
</reference>
<evidence type="ECO:0000256" key="1">
    <source>
        <dbReference type="ARBA" id="ARBA00005568"/>
    </source>
</evidence>
<dbReference type="PANTHER" id="PTHR30502:SF0">
    <property type="entry name" value="PHOSPHOENOLPYRUVATE CARBOXYLASE FAMILY PROTEIN"/>
    <property type="match status" value="1"/>
</dbReference>
<dbReference type="SUPFAM" id="SSF51621">
    <property type="entry name" value="Phosphoenolpyruvate/pyruvate domain"/>
    <property type="match status" value="1"/>
</dbReference>
<organism evidence="5 6">
    <name type="scientific">Shimia sagamensis</name>
    <dbReference type="NCBI Taxonomy" id="1566352"/>
    <lineage>
        <taxon>Bacteria</taxon>
        <taxon>Pseudomonadati</taxon>
        <taxon>Pseudomonadota</taxon>
        <taxon>Alphaproteobacteria</taxon>
        <taxon>Rhodobacterales</taxon>
        <taxon>Roseobacteraceae</taxon>
    </lineage>
</organism>
<evidence type="ECO:0000313" key="6">
    <source>
        <dbReference type="Proteomes" id="UP001157961"/>
    </source>
</evidence>
<dbReference type="Pfam" id="PF03328">
    <property type="entry name" value="HpcH_HpaI"/>
    <property type="match status" value="1"/>
</dbReference>
<dbReference type="InterPro" id="IPR050251">
    <property type="entry name" value="HpcH-HpaI_aldolase"/>
</dbReference>
<evidence type="ECO:0000256" key="2">
    <source>
        <dbReference type="ARBA" id="ARBA00022723"/>
    </source>
</evidence>
<accession>A0ABY1NU80</accession>
<dbReference type="InterPro" id="IPR015813">
    <property type="entry name" value="Pyrv/PenolPyrv_kinase-like_dom"/>
</dbReference>
<name>A0ABY1NU80_9RHOB</name>